<evidence type="ECO:0000313" key="2">
    <source>
        <dbReference type="WBParaSite" id="SMTH1_52780.1"/>
    </source>
</evidence>
<accession>A0AA85BF86</accession>
<evidence type="ECO:0000313" key="1">
    <source>
        <dbReference type="Proteomes" id="UP000050791"/>
    </source>
</evidence>
<dbReference type="AlphaFoldDB" id="A0AA85BF86"/>
<protein>
    <submittedName>
        <fullName evidence="2">Uncharacterized protein</fullName>
    </submittedName>
</protein>
<name>A0AA85BF86_9TREM</name>
<dbReference type="Proteomes" id="UP000050791">
    <property type="component" value="Unassembled WGS sequence"/>
</dbReference>
<proteinExistence type="predicted"/>
<dbReference type="WBParaSite" id="SMTH1_52780.1">
    <property type="protein sequence ID" value="SMTH1_52780.1"/>
    <property type="gene ID" value="SMTH1_52780"/>
</dbReference>
<organism evidence="1 2">
    <name type="scientific">Schistosoma mattheei</name>
    <dbReference type="NCBI Taxonomy" id="31246"/>
    <lineage>
        <taxon>Eukaryota</taxon>
        <taxon>Metazoa</taxon>
        <taxon>Spiralia</taxon>
        <taxon>Lophotrochozoa</taxon>
        <taxon>Platyhelminthes</taxon>
        <taxon>Trematoda</taxon>
        <taxon>Digenea</taxon>
        <taxon>Strigeidida</taxon>
        <taxon>Schistosomatoidea</taxon>
        <taxon>Schistosomatidae</taxon>
        <taxon>Schistosoma</taxon>
    </lineage>
</organism>
<sequence length="244" mass="28194">MKMDKIEVMSILQPTHSYSYSHSPNTQNTCSPTNCNINNDNNMKIDKNEMMSILQSTHSHSHSYPYSPNTHNTCSPINHNNNNNNTIQSLNTFSAHLNDSYKQKTIDTDNIYYHDCKQFTLLPIITSSFNSMNELYPIDDYTTLQTMNTCKCYTPSSIKSTTYNINHDFNDSIIIQPIKHNTLQFNQLTTTTNNNDNPISYYTSLSPKLKSDHFIEKRKVRIMSMDENIDNEIEKNSPSEYLTT</sequence>
<reference evidence="2" key="1">
    <citation type="submission" date="2023-11" db="UniProtKB">
        <authorList>
            <consortium name="WormBaseParasite"/>
        </authorList>
    </citation>
    <scope>IDENTIFICATION</scope>
</reference>